<evidence type="ECO:0000256" key="2">
    <source>
        <dbReference type="ARBA" id="ARBA00022516"/>
    </source>
</evidence>
<feature type="domain" description="Phospholipid/glycerol acyltransferase" evidence="8">
    <location>
        <begin position="428"/>
        <end position="570"/>
    </location>
</feature>
<evidence type="ECO:0000313" key="9">
    <source>
        <dbReference type="EMBL" id="CEL64779.1"/>
    </source>
</evidence>
<protein>
    <submittedName>
        <fullName evidence="9">Acyltransferase domain-containing protein</fullName>
    </submittedName>
</protein>
<evidence type="ECO:0000256" key="4">
    <source>
        <dbReference type="ARBA" id="ARBA00023098"/>
    </source>
</evidence>
<dbReference type="CDD" id="cd07989">
    <property type="entry name" value="LPLAT_AGPAT-like"/>
    <property type="match status" value="1"/>
</dbReference>
<dbReference type="Pfam" id="PF01553">
    <property type="entry name" value="Acyltransferase"/>
    <property type="match status" value="1"/>
</dbReference>
<evidence type="ECO:0000256" key="7">
    <source>
        <dbReference type="SAM" id="Phobius"/>
    </source>
</evidence>
<keyword evidence="3 9" id="KW-0808">Transferase</keyword>
<keyword evidence="5 9" id="KW-0012">Acyltransferase</keyword>
<feature type="region of interest" description="Disordered" evidence="6">
    <location>
        <begin position="100"/>
        <end position="144"/>
    </location>
</feature>
<gene>
    <name evidence="9" type="ORF">BN1204_006550</name>
</gene>
<dbReference type="AlphaFoldDB" id="A0A0F7U4T4"/>
<reference evidence="9" key="1">
    <citation type="journal article" date="2015" name="PLoS ONE">
        <title>Comprehensive Evaluation of Toxoplasma gondii VEG and Neospora caninum LIV Genomes with Tachyzoite Stage Transcriptome and Proteome Defines Novel Transcript Features.</title>
        <authorList>
            <person name="Ramaprasad A."/>
            <person name="Mourier T."/>
            <person name="Naeem R."/>
            <person name="Malas T.B."/>
            <person name="Moussa E."/>
            <person name="Panigrahi A."/>
            <person name="Vermont S.J."/>
            <person name="Otto T.D."/>
            <person name="Wastling J."/>
            <person name="Pain A."/>
        </authorList>
    </citation>
    <scope>NUCLEOTIDE SEQUENCE</scope>
    <source>
        <strain evidence="9">Liverpool</strain>
    </source>
</reference>
<dbReference type="GO" id="GO:0006654">
    <property type="term" value="P:phosphatidic acid biosynthetic process"/>
    <property type="evidence" value="ECO:0007669"/>
    <property type="project" value="TreeGrafter"/>
</dbReference>
<comment type="pathway">
    <text evidence="1">Lipid metabolism.</text>
</comment>
<dbReference type="SMART" id="SM00563">
    <property type="entry name" value="PlsC"/>
    <property type="match status" value="1"/>
</dbReference>
<dbReference type="SUPFAM" id="SSF69593">
    <property type="entry name" value="Glycerol-3-phosphate (1)-acyltransferase"/>
    <property type="match status" value="1"/>
</dbReference>
<dbReference type="GO" id="GO:0003841">
    <property type="term" value="F:1-acylglycerol-3-phosphate O-acyltransferase activity"/>
    <property type="evidence" value="ECO:0007669"/>
    <property type="project" value="TreeGrafter"/>
</dbReference>
<evidence type="ECO:0000259" key="8">
    <source>
        <dbReference type="SMART" id="SM00563"/>
    </source>
</evidence>
<proteinExistence type="predicted"/>
<organism evidence="9">
    <name type="scientific">Neospora caninum (strain Liverpool)</name>
    <dbReference type="NCBI Taxonomy" id="572307"/>
    <lineage>
        <taxon>Eukaryota</taxon>
        <taxon>Sar</taxon>
        <taxon>Alveolata</taxon>
        <taxon>Apicomplexa</taxon>
        <taxon>Conoidasida</taxon>
        <taxon>Coccidia</taxon>
        <taxon>Eucoccidiorida</taxon>
        <taxon>Eimeriorina</taxon>
        <taxon>Sarcocystidae</taxon>
        <taxon>Neospora</taxon>
    </lineage>
</organism>
<evidence type="ECO:0000256" key="6">
    <source>
        <dbReference type="SAM" id="MobiDB-lite"/>
    </source>
</evidence>
<feature type="region of interest" description="Disordered" evidence="6">
    <location>
        <begin position="617"/>
        <end position="647"/>
    </location>
</feature>
<sequence>MAGGHRPKNSSHLPAVSLEAPRDLPVGGSPSNWSPVSPLAVQPSLVSSPFSSSSCTKTPPIRRRAADGCHWQKRRWSACLIVFLLRFCLGLVNASSLAVSAPRPQAGLRPPSTFGIPRSPLQLSKDGDRSHANSSSLPLALTGNGDVRGNGQGAFCRSARRTFGATDCIRGVCPPHGVSRAPPGFLLSGSSAPSPSSFLLHPRSLHAVASPLRSHGAPSSSRLSPFASSLPGRGSSAFGNPKFLFLSAPLALAPPLRSPVSSSPLSSPCFPRAASLANGGRLSSGLDAVASPRAEASPTTEAAPRRPPVSSLRRKIAAFSRSLSFFGLHFVFTSVLTGGLWWAALRALQAFTALALSPPALTCVSLLSRSWRSSPTRSRAWSIEELQDWSHRTAWKINTLWGATFSRLVGCVPEIRGSENLPPASEKVIFVANHCSLMDVAYIAAAVPRSLRFVAKVELLDAPVVGLAMRLSGCPTVDRQSPTSHLALFREALRLLKQKQTLSKDAGVASASSDDARERPDTPDEDVALVAFPEGTRSVDGRLKPFDKGGVFRLARQTGVRVVPLTVTGTHLLLPANSFLPPGPPPKGSLQVVIHPPLASAGKSPDELREDAWRAIASALPPGQLPQPAAEEPEVTDAGGEKKGASS</sequence>
<dbReference type="PANTHER" id="PTHR10434:SF64">
    <property type="entry name" value="1-ACYL-SN-GLYCEROL-3-PHOSPHATE ACYLTRANSFERASE-RELATED"/>
    <property type="match status" value="1"/>
</dbReference>
<evidence type="ECO:0000256" key="1">
    <source>
        <dbReference type="ARBA" id="ARBA00005189"/>
    </source>
</evidence>
<dbReference type="PANTHER" id="PTHR10434">
    <property type="entry name" value="1-ACYL-SN-GLYCEROL-3-PHOSPHATE ACYLTRANSFERASE"/>
    <property type="match status" value="1"/>
</dbReference>
<evidence type="ECO:0000256" key="5">
    <source>
        <dbReference type="ARBA" id="ARBA00023315"/>
    </source>
</evidence>
<name>A0A0F7U4T4_NEOCL</name>
<dbReference type="InterPro" id="IPR002123">
    <property type="entry name" value="Plipid/glycerol_acylTrfase"/>
</dbReference>
<keyword evidence="7" id="KW-1133">Transmembrane helix</keyword>
<feature type="transmembrane region" description="Helical" evidence="7">
    <location>
        <begin position="323"/>
        <end position="344"/>
    </location>
</feature>
<dbReference type="EMBL" id="LN714476">
    <property type="protein sequence ID" value="CEL64779.1"/>
    <property type="molecule type" value="Genomic_DNA"/>
</dbReference>
<keyword evidence="7" id="KW-0472">Membrane</keyword>
<keyword evidence="7" id="KW-0812">Transmembrane</keyword>
<keyword evidence="2" id="KW-0444">Lipid biosynthesis</keyword>
<feature type="compositionally biased region" description="Low complexity" evidence="6">
    <location>
        <begin position="619"/>
        <end position="630"/>
    </location>
</feature>
<evidence type="ECO:0000256" key="3">
    <source>
        <dbReference type="ARBA" id="ARBA00022679"/>
    </source>
</evidence>
<accession>A0A0F7U4T4</accession>
<keyword evidence="4" id="KW-0443">Lipid metabolism</keyword>